<sequence>MADPKINYVTYDRVLEAVTELKKQGLRVSCATVRTQIGSGSLSTISRFLKDISFTQKSNISPEDYLHQFPDRLKELMRSMYAEIAEAASSATAEERRKIQELEDRLRARWAANVKDKLRVSRRLEVEIKHGVEVRSELKQATQKIWNDQELINDLTARTARAESENSHLRELTVKLEKINDNLKMQIEHFEQHTLQQRRADNQMHLLKITKLEQDLANSQARVMDLSMELAKASKRER</sequence>
<accession>A0A7U9CTB2</accession>
<evidence type="ECO:0000256" key="1">
    <source>
        <dbReference type="SAM" id="Coils"/>
    </source>
</evidence>
<dbReference type="OrthoDB" id="583532at2"/>
<evidence type="ECO:0000259" key="2">
    <source>
        <dbReference type="Pfam" id="PF11740"/>
    </source>
</evidence>
<keyword evidence="1" id="KW-0175">Coiled coil</keyword>
<dbReference type="InterPro" id="IPR021104">
    <property type="entry name" value="KfrA_DNA-bd_N"/>
</dbReference>
<evidence type="ECO:0000313" key="4">
    <source>
        <dbReference type="Proteomes" id="UP000006045"/>
    </source>
</evidence>
<evidence type="ECO:0000313" key="3">
    <source>
        <dbReference type="EMBL" id="EJZ58206.1"/>
    </source>
</evidence>
<protein>
    <submittedName>
        <fullName evidence="3">Plasmid replication</fullName>
    </submittedName>
</protein>
<dbReference type="RefSeq" id="WP_003224760.1">
    <property type="nucleotide sequence ID" value="NZ_CM001561.1"/>
</dbReference>
<dbReference type="EMBL" id="CM001561">
    <property type="protein sequence ID" value="EJZ58206.1"/>
    <property type="molecule type" value="Genomic_DNA"/>
</dbReference>
<name>A0A7U9CTB2_PSEFL</name>
<proteinExistence type="predicted"/>
<feature type="coiled-coil region" evidence="1">
    <location>
        <begin position="152"/>
        <end position="236"/>
    </location>
</feature>
<gene>
    <name evidence="3" type="ORF">I1A_002533</name>
</gene>
<dbReference type="AlphaFoldDB" id="A0A7U9CTB2"/>
<organism evidence="3 4">
    <name type="scientific">Pseudomonas fluorescens R124</name>
    <dbReference type="NCBI Taxonomy" id="743713"/>
    <lineage>
        <taxon>Bacteria</taxon>
        <taxon>Pseudomonadati</taxon>
        <taxon>Pseudomonadota</taxon>
        <taxon>Gammaproteobacteria</taxon>
        <taxon>Pseudomonadales</taxon>
        <taxon>Pseudomonadaceae</taxon>
        <taxon>Pseudomonas</taxon>
    </lineage>
</organism>
<feature type="domain" description="KfrA N-terminal DNA-binding" evidence="2">
    <location>
        <begin position="10"/>
        <end position="111"/>
    </location>
</feature>
<reference evidence="3 4" key="1">
    <citation type="submission" date="2012-08" db="EMBL/GenBank/DDBJ databases">
        <title>The genome of cave-isolated P. fluorescens strain R124 demonstrates phenotypic adaptation to the mineral environment.</title>
        <authorList>
            <person name="Barton M.D."/>
            <person name="Petronio M."/>
            <person name="Giarrizzo J.G."/>
            <person name="Bowling B.V."/>
            <person name="Barton H.A."/>
        </authorList>
    </citation>
    <scope>NUCLEOTIDE SEQUENCE [LARGE SCALE GENOMIC DNA]</scope>
    <source>
        <strain evidence="3 4">R124</strain>
    </source>
</reference>
<dbReference type="Pfam" id="PF11740">
    <property type="entry name" value="KfrA_N"/>
    <property type="match status" value="1"/>
</dbReference>
<dbReference type="Proteomes" id="UP000006045">
    <property type="component" value="Chromosome"/>
</dbReference>